<proteinExistence type="predicted"/>
<protein>
    <submittedName>
        <fullName evidence="2">Uncharacterized protein</fullName>
    </submittedName>
</protein>
<evidence type="ECO:0000256" key="1">
    <source>
        <dbReference type="SAM" id="MobiDB-lite"/>
    </source>
</evidence>
<sequence>MKWIRKREGRRDVARRKRARPTTSSPEATHHVGDRVAGGGPPGDGVRPPRSARRGGRKGQAVPREGDAAGDPDGQAVPAGDQTSF</sequence>
<dbReference type="Proteomes" id="UP000677054">
    <property type="component" value="Unassembled WGS sequence"/>
</dbReference>
<reference evidence="2" key="1">
    <citation type="submission" date="2020-11" db="EMBL/GenBank/DDBJ databases">
        <authorList>
            <person name="Tran Van P."/>
        </authorList>
    </citation>
    <scope>NUCLEOTIDE SEQUENCE</scope>
</reference>
<name>A0A7R9AAJ6_9CRUS</name>
<organism evidence="2">
    <name type="scientific">Darwinula stevensoni</name>
    <dbReference type="NCBI Taxonomy" id="69355"/>
    <lineage>
        <taxon>Eukaryota</taxon>
        <taxon>Metazoa</taxon>
        <taxon>Ecdysozoa</taxon>
        <taxon>Arthropoda</taxon>
        <taxon>Crustacea</taxon>
        <taxon>Oligostraca</taxon>
        <taxon>Ostracoda</taxon>
        <taxon>Podocopa</taxon>
        <taxon>Podocopida</taxon>
        <taxon>Darwinulocopina</taxon>
        <taxon>Darwinuloidea</taxon>
        <taxon>Darwinulidae</taxon>
        <taxon>Darwinula</taxon>
    </lineage>
</organism>
<evidence type="ECO:0000313" key="3">
    <source>
        <dbReference type="Proteomes" id="UP000677054"/>
    </source>
</evidence>
<keyword evidence="3" id="KW-1185">Reference proteome</keyword>
<gene>
    <name evidence="2" type="ORF">DSTB1V02_LOCUS10352</name>
</gene>
<feature type="region of interest" description="Disordered" evidence="1">
    <location>
        <begin position="1"/>
        <end position="85"/>
    </location>
</feature>
<evidence type="ECO:0000313" key="2">
    <source>
        <dbReference type="EMBL" id="CAD7250580.1"/>
    </source>
</evidence>
<dbReference type="EMBL" id="LR902457">
    <property type="protein sequence ID" value="CAD7250580.1"/>
    <property type="molecule type" value="Genomic_DNA"/>
</dbReference>
<dbReference type="EMBL" id="CAJPEV010002940">
    <property type="protein sequence ID" value="CAG0898480.1"/>
    <property type="molecule type" value="Genomic_DNA"/>
</dbReference>
<accession>A0A7R9AAJ6</accession>
<feature type="compositionally biased region" description="Basic residues" evidence="1">
    <location>
        <begin position="1"/>
        <end position="20"/>
    </location>
</feature>
<dbReference type="AlphaFoldDB" id="A0A7R9AAJ6"/>